<evidence type="ECO:0000313" key="3">
    <source>
        <dbReference type="EMBL" id="GMR56195.1"/>
    </source>
</evidence>
<evidence type="ECO:0000313" key="4">
    <source>
        <dbReference type="Proteomes" id="UP001328107"/>
    </source>
</evidence>
<dbReference type="GO" id="GO:0055074">
    <property type="term" value="P:calcium ion homeostasis"/>
    <property type="evidence" value="ECO:0007669"/>
    <property type="project" value="TreeGrafter"/>
</dbReference>
<proteinExistence type="predicted"/>
<dbReference type="Proteomes" id="UP001328107">
    <property type="component" value="Unassembled WGS sequence"/>
</dbReference>
<evidence type="ECO:0008006" key="5">
    <source>
        <dbReference type="Google" id="ProtNLM"/>
    </source>
</evidence>
<dbReference type="EMBL" id="BTRK01000005">
    <property type="protein sequence ID" value="GMR56195.1"/>
    <property type="molecule type" value="Genomic_DNA"/>
</dbReference>
<sequence>DAAALVPVDQRLQVAIGAALTIAYGGGAVMAFFTKHLPAWFHQLYVIMNCAAIATFYLTLLPGYTAWFLLAAVVLWDIFAVLAPCGPLRIALERSQDYGADILRFMMFTADADEPGASPSSSAGAHQQPEDEEKAAPGAAGDAAAAADEEDATTAAEATEEEKRAVMEQLLLEGVPFYEEEEEPEAEDEAVVVHRPEKRLSAGTDDQDQIREILAKMLSAAEKMDAAESGDE</sequence>
<evidence type="ECO:0000256" key="1">
    <source>
        <dbReference type="SAM" id="MobiDB-lite"/>
    </source>
</evidence>
<feature type="non-terminal residue" evidence="3">
    <location>
        <position position="1"/>
    </location>
</feature>
<dbReference type="AlphaFoldDB" id="A0AAN5D524"/>
<gene>
    <name evidence="3" type="ORF">PMAYCL1PPCAC_26390</name>
</gene>
<feature type="compositionally biased region" description="Acidic residues" evidence="1">
    <location>
        <begin position="178"/>
        <end position="190"/>
    </location>
</feature>
<protein>
    <recommendedName>
        <fullName evidence="5">Presenilin</fullName>
    </recommendedName>
</protein>
<feature type="transmembrane region" description="Helical" evidence="2">
    <location>
        <begin position="12"/>
        <end position="33"/>
    </location>
</feature>
<reference evidence="4" key="1">
    <citation type="submission" date="2022-10" db="EMBL/GenBank/DDBJ databases">
        <title>Genome assembly of Pristionchus species.</title>
        <authorList>
            <person name="Yoshida K."/>
            <person name="Sommer R.J."/>
        </authorList>
    </citation>
    <scope>NUCLEOTIDE SEQUENCE [LARGE SCALE GENOMIC DNA]</scope>
    <source>
        <strain evidence="4">RS5460</strain>
    </source>
</reference>
<dbReference type="GO" id="GO:0070765">
    <property type="term" value="C:gamma-secretase complex"/>
    <property type="evidence" value="ECO:0007669"/>
    <property type="project" value="TreeGrafter"/>
</dbReference>
<feature type="region of interest" description="Disordered" evidence="1">
    <location>
        <begin position="178"/>
        <end position="207"/>
    </location>
</feature>
<evidence type="ECO:0000256" key="2">
    <source>
        <dbReference type="SAM" id="Phobius"/>
    </source>
</evidence>
<dbReference type="GO" id="GO:0007219">
    <property type="term" value="P:Notch signaling pathway"/>
    <property type="evidence" value="ECO:0007669"/>
    <property type="project" value="TreeGrafter"/>
</dbReference>
<dbReference type="PANTHER" id="PTHR10202:SF25">
    <property type="entry name" value="PRESENILIN SPE-4"/>
    <property type="match status" value="1"/>
</dbReference>
<feature type="transmembrane region" description="Helical" evidence="2">
    <location>
        <begin position="40"/>
        <end position="60"/>
    </location>
</feature>
<keyword evidence="2" id="KW-0812">Transmembrane</keyword>
<keyword evidence="2" id="KW-0472">Membrane</keyword>
<keyword evidence="4" id="KW-1185">Reference proteome</keyword>
<dbReference type="GO" id="GO:0016485">
    <property type="term" value="P:protein processing"/>
    <property type="evidence" value="ECO:0007669"/>
    <property type="project" value="InterPro"/>
</dbReference>
<dbReference type="GO" id="GO:0042500">
    <property type="term" value="F:aspartic endopeptidase activity, intramembrane cleaving"/>
    <property type="evidence" value="ECO:0007669"/>
    <property type="project" value="InterPro"/>
</dbReference>
<accession>A0AAN5D524</accession>
<feature type="compositionally biased region" description="Basic and acidic residues" evidence="1">
    <location>
        <begin position="191"/>
        <end position="200"/>
    </location>
</feature>
<dbReference type="Pfam" id="PF01080">
    <property type="entry name" value="Presenilin"/>
    <property type="match status" value="1"/>
</dbReference>
<organism evidence="3 4">
    <name type="scientific">Pristionchus mayeri</name>
    <dbReference type="NCBI Taxonomy" id="1317129"/>
    <lineage>
        <taxon>Eukaryota</taxon>
        <taxon>Metazoa</taxon>
        <taxon>Ecdysozoa</taxon>
        <taxon>Nematoda</taxon>
        <taxon>Chromadorea</taxon>
        <taxon>Rhabditida</taxon>
        <taxon>Rhabditina</taxon>
        <taxon>Diplogasteromorpha</taxon>
        <taxon>Diplogasteroidea</taxon>
        <taxon>Neodiplogasteridae</taxon>
        <taxon>Pristionchus</taxon>
    </lineage>
</organism>
<dbReference type="PANTHER" id="PTHR10202">
    <property type="entry name" value="PRESENILIN"/>
    <property type="match status" value="1"/>
</dbReference>
<feature type="region of interest" description="Disordered" evidence="1">
    <location>
        <begin position="114"/>
        <end position="162"/>
    </location>
</feature>
<feature type="transmembrane region" description="Helical" evidence="2">
    <location>
        <begin position="66"/>
        <end position="85"/>
    </location>
</feature>
<dbReference type="InterPro" id="IPR001108">
    <property type="entry name" value="Peptidase_A22A"/>
</dbReference>
<dbReference type="GO" id="GO:0006509">
    <property type="term" value="P:membrane protein ectodomain proteolysis"/>
    <property type="evidence" value="ECO:0007669"/>
    <property type="project" value="TreeGrafter"/>
</dbReference>
<keyword evidence="2" id="KW-1133">Transmembrane helix</keyword>
<comment type="caution">
    <text evidence="3">The sequence shown here is derived from an EMBL/GenBank/DDBJ whole genome shotgun (WGS) entry which is preliminary data.</text>
</comment>
<feature type="non-terminal residue" evidence="3">
    <location>
        <position position="232"/>
    </location>
</feature>
<dbReference type="GO" id="GO:0034205">
    <property type="term" value="P:amyloid-beta formation"/>
    <property type="evidence" value="ECO:0007669"/>
    <property type="project" value="TreeGrafter"/>
</dbReference>
<feature type="compositionally biased region" description="Low complexity" evidence="1">
    <location>
        <begin position="136"/>
        <end position="146"/>
    </location>
</feature>
<name>A0AAN5D524_9BILA</name>
<feature type="compositionally biased region" description="Low complexity" evidence="1">
    <location>
        <begin position="115"/>
        <end position="125"/>
    </location>
</feature>